<reference evidence="1 2" key="1">
    <citation type="submission" date="2017-11" db="EMBL/GenBank/DDBJ databases">
        <authorList>
            <person name="Han C.G."/>
        </authorList>
    </citation>
    <scope>NUCLEOTIDE SEQUENCE [LARGE SCALE GENOMIC DNA]</scope>
    <source>
        <strain evidence="1 2">A2</strain>
    </source>
</reference>
<reference evidence="1 2" key="2">
    <citation type="submission" date="2018-01" db="EMBL/GenBank/DDBJ databases">
        <title>Genomic study of Klebsiella pneumoniae.</title>
        <authorList>
            <person name="Yang Y."/>
            <person name="Bicalho R."/>
        </authorList>
    </citation>
    <scope>NUCLEOTIDE SEQUENCE [LARGE SCALE GENOMIC DNA]</scope>
    <source>
        <strain evidence="1 2">A2</strain>
    </source>
</reference>
<protein>
    <submittedName>
        <fullName evidence="1">Esterase</fullName>
    </submittedName>
</protein>
<proteinExistence type="predicted"/>
<evidence type="ECO:0000313" key="1">
    <source>
        <dbReference type="EMBL" id="PLM68379.1"/>
    </source>
</evidence>
<comment type="caution">
    <text evidence="1">The sequence shown here is derived from an EMBL/GenBank/DDBJ whole genome shotgun (WGS) entry which is preliminary data.</text>
</comment>
<gene>
    <name evidence="1" type="ORF">CWM85_03445</name>
</gene>
<feature type="non-terminal residue" evidence="1">
    <location>
        <position position="29"/>
    </location>
</feature>
<evidence type="ECO:0000313" key="2">
    <source>
        <dbReference type="Proteomes" id="UP000234661"/>
    </source>
</evidence>
<organism evidence="1 2">
    <name type="scientific">Klebsiella michiganensis</name>
    <dbReference type="NCBI Taxonomy" id="1134687"/>
    <lineage>
        <taxon>Bacteria</taxon>
        <taxon>Pseudomonadati</taxon>
        <taxon>Pseudomonadota</taxon>
        <taxon>Gammaproteobacteria</taxon>
        <taxon>Enterobacterales</taxon>
        <taxon>Enterobacteriaceae</taxon>
        <taxon>Klebsiella/Raoultella group</taxon>
        <taxon>Klebsiella</taxon>
    </lineage>
</organism>
<dbReference type="AlphaFoldDB" id="A0A2J4ZZC3"/>
<name>A0A2J4ZZC3_9ENTR</name>
<dbReference type="Proteomes" id="UP000234661">
    <property type="component" value="Unassembled WGS sequence"/>
</dbReference>
<dbReference type="EMBL" id="PIET01000036">
    <property type="protein sequence ID" value="PLM68379.1"/>
    <property type="molecule type" value="Genomic_DNA"/>
</dbReference>
<accession>A0A2J4ZZC3</accession>
<sequence length="29" mass="3013">MIALEMRNLAGGEVLHAYPQGAADTALPC</sequence>